<gene>
    <name evidence="2" type="ORF">GCM10011340_33610</name>
</gene>
<keyword evidence="3" id="KW-1185">Reference proteome</keyword>
<keyword evidence="1" id="KW-0472">Membrane</keyword>
<feature type="transmembrane region" description="Helical" evidence="1">
    <location>
        <begin position="7"/>
        <end position="23"/>
    </location>
</feature>
<evidence type="ECO:0008006" key="4">
    <source>
        <dbReference type="Google" id="ProtNLM"/>
    </source>
</evidence>
<dbReference type="Proteomes" id="UP000658258">
    <property type="component" value="Unassembled WGS sequence"/>
</dbReference>
<dbReference type="EMBL" id="BNAG01000005">
    <property type="protein sequence ID" value="GHE74382.1"/>
    <property type="molecule type" value="Genomic_DNA"/>
</dbReference>
<sequence>MGILPILIPGFVVIILMIVFSSIDNDVPKVDLDLIHAKGVDKTARIIDIETQYNISINGVHPTIIHYSYNDNGQDRVSKYRVLEDRKIQDFGVGTEIDIKLYQGSSIILGLKPYNLEKGLFLLILFPFLVVGAPFLAYYVYHLLKEIKLYKHGNLMQGRLISSIQKRGLPFSNIGHSVSVLYEYEINGQRMVGESKTDDLSFVNNQPGDLIPIFVSNSNPKNSCVVPKQEAFRNSWNIKFE</sequence>
<reference evidence="3" key="1">
    <citation type="journal article" date="2019" name="Int. J. Syst. Evol. Microbiol.">
        <title>The Global Catalogue of Microorganisms (GCM) 10K type strain sequencing project: providing services to taxonomists for standard genome sequencing and annotation.</title>
        <authorList>
            <consortium name="The Broad Institute Genomics Platform"/>
            <consortium name="The Broad Institute Genome Sequencing Center for Infectious Disease"/>
            <person name="Wu L."/>
            <person name="Ma J."/>
        </authorList>
    </citation>
    <scope>NUCLEOTIDE SEQUENCE [LARGE SCALE GENOMIC DNA]</scope>
    <source>
        <strain evidence="3">CGMCC 1.15111</strain>
    </source>
</reference>
<comment type="caution">
    <text evidence="2">The sequence shown here is derived from an EMBL/GenBank/DDBJ whole genome shotgun (WGS) entry which is preliminary data.</text>
</comment>
<name>A0ABQ3I9I6_9BACT</name>
<keyword evidence="1" id="KW-1133">Transmembrane helix</keyword>
<feature type="transmembrane region" description="Helical" evidence="1">
    <location>
        <begin position="120"/>
        <end position="141"/>
    </location>
</feature>
<organism evidence="2 3">
    <name type="scientific">Roseivirga thermotolerans</name>
    <dbReference type="NCBI Taxonomy" id="1758176"/>
    <lineage>
        <taxon>Bacteria</taxon>
        <taxon>Pseudomonadati</taxon>
        <taxon>Bacteroidota</taxon>
        <taxon>Cytophagia</taxon>
        <taxon>Cytophagales</taxon>
        <taxon>Roseivirgaceae</taxon>
        <taxon>Roseivirga</taxon>
    </lineage>
</organism>
<evidence type="ECO:0000313" key="3">
    <source>
        <dbReference type="Proteomes" id="UP000658258"/>
    </source>
</evidence>
<protein>
    <recommendedName>
        <fullName evidence="4">DUF3592 domain-containing protein</fullName>
    </recommendedName>
</protein>
<evidence type="ECO:0000256" key="1">
    <source>
        <dbReference type="SAM" id="Phobius"/>
    </source>
</evidence>
<proteinExistence type="predicted"/>
<accession>A0ABQ3I9I6</accession>
<keyword evidence="1" id="KW-0812">Transmembrane</keyword>
<evidence type="ECO:0000313" key="2">
    <source>
        <dbReference type="EMBL" id="GHE74382.1"/>
    </source>
</evidence>